<reference evidence="5 6" key="1">
    <citation type="submission" date="2014-07" db="EMBL/GenBank/DDBJ databases">
        <title>Epilithonimonas lactis LMG 22401 Genome.</title>
        <authorList>
            <person name="Pipes S.E."/>
            <person name="Stropko S.J."/>
        </authorList>
    </citation>
    <scope>NUCLEOTIDE SEQUENCE [LARGE SCALE GENOMIC DNA]</scope>
    <source>
        <strain evidence="5 6">LMG 24401</strain>
    </source>
</reference>
<organism evidence="5 6">
    <name type="scientific">Epilithonimonas lactis</name>
    <dbReference type="NCBI Taxonomy" id="421072"/>
    <lineage>
        <taxon>Bacteria</taxon>
        <taxon>Pseudomonadati</taxon>
        <taxon>Bacteroidota</taxon>
        <taxon>Flavobacteriia</taxon>
        <taxon>Flavobacteriales</taxon>
        <taxon>Weeksellaceae</taxon>
        <taxon>Chryseobacterium group</taxon>
        <taxon>Epilithonimonas</taxon>
    </lineage>
</organism>
<dbReference type="SUPFAM" id="SSF52833">
    <property type="entry name" value="Thioredoxin-like"/>
    <property type="match status" value="1"/>
</dbReference>
<proteinExistence type="predicted"/>
<dbReference type="PANTHER" id="PTHR15337:SF11">
    <property type="entry name" value="THIOREDOXIN DOMAIN-CONTAINING PROTEIN"/>
    <property type="match status" value="1"/>
</dbReference>
<dbReference type="InterPro" id="IPR051099">
    <property type="entry name" value="AGR/TXD"/>
</dbReference>
<dbReference type="AlphaFoldDB" id="A0A085BEF0"/>
<dbReference type="RefSeq" id="WP_034976425.1">
    <property type="nucleotide sequence ID" value="NZ_FOFI01000001.1"/>
</dbReference>
<feature type="signal peptide" evidence="3">
    <location>
        <begin position="1"/>
        <end position="19"/>
    </location>
</feature>
<dbReference type="OrthoDB" id="9811036at2"/>
<dbReference type="STRING" id="421072.SAMN04488097_0158"/>
<feature type="chain" id="PRO_5001786999" evidence="3">
    <location>
        <begin position="20"/>
        <end position="178"/>
    </location>
</feature>
<keyword evidence="6" id="KW-1185">Reference proteome</keyword>
<evidence type="ECO:0000259" key="4">
    <source>
        <dbReference type="PROSITE" id="PS51352"/>
    </source>
</evidence>
<sequence>MKKILILMILFVIPTAGMAQVQWMTISQALEAQKKAPKKILIDFYADWCEPCKEMDKKTYNHPEIAKIISENFYAVKFESDGNSTVNFLGHKFTNPEYKGKKGKSTLHQFSKYMNINMIPTMVFLDEKTDPITSLSGFLKAKEVEPYFSMIASNDYKTIKSRQEWEGYQKKFKSKIKE</sequence>
<name>A0A085BEF0_9FLAO</name>
<dbReference type="EMBL" id="JPLY01000004">
    <property type="protein sequence ID" value="KFC20845.1"/>
    <property type="molecule type" value="Genomic_DNA"/>
</dbReference>
<dbReference type="InterPro" id="IPR012336">
    <property type="entry name" value="Thioredoxin-like_fold"/>
</dbReference>
<accession>A0A085BEF0</accession>
<evidence type="ECO:0000313" key="5">
    <source>
        <dbReference type="EMBL" id="KFC20845.1"/>
    </source>
</evidence>
<evidence type="ECO:0000313" key="6">
    <source>
        <dbReference type="Proteomes" id="UP000028623"/>
    </source>
</evidence>
<keyword evidence="1 3" id="KW-0732">Signal</keyword>
<evidence type="ECO:0000256" key="3">
    <source>
        <dbReference type="SAM" id="SignalP"/>
    </source>
</evidence>
<dbReference type="InterPro" id="IPR017937">
    <property type="entry name" value="Thioredoxin_CS"/>
</dbReference>
<dbReference type="InterPro" id="IPR036249">
    <property type="entry name" value="Thioredoxin-like_sf"/>
</dbReference>
<gene>
    <name evidence="5" type="ORF">IO89_11425</name>
</gene>
<dbReference type="eggNOG" id="COG1331">
    <property type="taxonomic scope" value="Bacteria"/>
</dbReference>
<dbReference type="Pfam" id="PF13098">
    <property type="entry name" value="Thioredoxin_2"/>
    <property type="match status" value="1"/>
</dbReference>
<feature type="domain" description="Thioredoxin" evidence="4">
    <location>
        <begin position="2"/>
        <end position="153"/>
    </location>
</feature>
<dbReference type="InterPro" id="IPR013766">
    <property type="entry name" value="Thioredoxin_domain"/>
</dbReference>
<comment type="caution">
    <text evidence="5">The sequence shown here is derived from an EMBL/GenBank/DDBJ whole genome shotgun (WGS) entry which is preliminary data.</text>
</comment>
<keyword evidence="2" id="KW-0676">Redox-active center</keyword>
<dbReference type="PROSITE" id="PS00194">
    <property type="entry name" value="THIOREDOXIN_1"/>
    <property type="match status" value="1"/>
</dbReference>
<dbReference type="PANTHER" id="PTHR15337">
    <property type="entry name" value="ANTERIOR GRADIENT PROTEIN-RELATED"/>
    <property type="match status" value="1"/>
</dbReference>
<dbReference type="Proteomes" id="UP000028623">
    <property type="component" value="Unassembled WGS sequence"/>
</dbReference>
<protein>
    <submittedName>
        <fullName evidence="5">Thioredoxin</fullName>
    </submittedName>
</protein>
<dbReference type="Gene3D" id="3.40.30.10">
    <property type="entry name" value="Glutaredoxin"/>
    <property type="match status" value="1"/>
</dbReference>
<dbReference type="PROSITE" id="PS51352">
    <property type="entry name" value="THIOREDOXIN_2"/>
    <property type="match status" value="1"/>
</dbReference>
<evidence type="ECO:0000256" key="2">
    <source>
        <dbReference type="ARBA" id="ARBA00023284"/>
    </source>
</evidence>
<evidence type="ECO:0000256" key="1">
    <source>
        <dbReference type="ARBA" id="ARBA00022729"/>
    </source>
</evidence>